<name>A0A8H3F3H1_9LECA</name>
<accession>A0A8H3F3H1</accession>
<sequence length="91" mass="10119">MTAQMTALMDVYGARKTTILNPLTGRNINLPTHVVREAQQITARLRRIIHISDIKKDAYVENEIEMLEIEEIADALISVSDLGSIASNLKA</sequence>
<protein>
    <submittedName>
        <fullName evidence="1">Uncharacterized protein</fullName>
    </submittedName>
</protein>
<gene>
    <name evidence="1" type="ORF">IMSHALPRED_001406</name>
</gene>
<proteinExistence type="predicted"/>
<keyword evidence="2" id="KW-1185">Reference proteome</keyword>
<comment type="caution">
    <text evidence="1">The sequence shown here is derived from an EMBL/GenBank/DDBJ whole genome shotgun (WGS) entry which is preliminary data.</text>
</comment>
<dbReference type="Proteomes" id="UP000664534">
    <property type="component" value="Unassembled WGS sequence"/>
</dbReference>
<dbReference type="EMBL" id="CAJPDT010000012">
    <property type="protein sequence ID" value="CAF9913656.1"/>
    <property type="molecule type" value="Genomic_DNA"/>
</dbReference>
<evidence type="ECO:0000313" key="1">
    <source>
        <dbReference type="EMBL" id="CAF9913656.1"/>
    </source>
</evidence>
<evidence type="ECO:0000313" key="2">
    <source>
        <dbReference type="Proteomes" id="UP000664534"/>
    </source>
</evidence>
<organism evidence="1 2">
    <name type="scientific">Imshaugia aleurites</name>
    <dbReference type="NCBI Taxonomy" id="172621"/>
    <lineage>
        <taxon>Eukaryota</taxon>
        <taxon>Fungi</taxon>
        <taxon>Dikarya</taxon>
        <taxon>Ascomycota</taxon>
        <taxon>Pezizomycotina</taxon>
        <taxon>Lecanoromycetes</taxon>
        <taxon>OSLEUM clade</taxon>
        <taxon>Lecanoromycetidae</taxon>
        <taxon>Lecanorales</taxon>
        <taxon>Lecanorineae</taxon>
        <taxon>Parmeliaceae</taxon>
        <taxon>Imshaugia</taxon>
    </lineage>
</organism>
<reference evidence="1" key="1">
    <citation type="submission" date="2021-03" db="EMBL/GenBank/DDBJ databases">
        <authorList>
            <person name="Tagirdzhanova G."/>
        </authorList>
    </citation>
    <scope>NUCLEOTIDE SEQUENCE</scope>
</reference>
<dbReference type="AlphaFoldDB" id="A0A8H3F3H1"/>